<evidence type="ECO:0000313" key="3">
    <source>
        <dbReference type="EMBL" id="KAK6738242.1"/>
    </source>
</evidence>
<dbReference type="InterPro" id="IPR004911">
    <property type="entry name" value="Interferon-induced_GILT"/>
</dbReference>
<dbReference type="PANTHER" id="PTHR13234">
    <property type="entry name" value="GAMMA-INTERFERON INDUCIBLE LYSOSOMAL THIOL REDUCTASE GILT"/>
    <property type="match status" value="1"/>
</dbReference>
<evidence type="ECO:0000256" key="1">
    <source>
        <dbReference type="ARBA" id="ARBA00005679"/>
    </source>
</evidence>
<keyword evidence="4" id="KW-1185">Reference proteome</keyword>
<dbReference type="PANTHER" id="PTHR13234:SF70">
    <property type="entry name" value="GILT-LIKE PROTEIN C02D5.2"/>
    <property type="match status" value="1"/>
</dbReference>
<comment type="caution">
    <text evidence="3">The sequence shown here is derived from an EMBL/GenBank/DDBJ whole genome shotgun (WGS) entry which is preliminary data.</text>
</comment>
<dbReference type="EMBL" id="JAVFWL010000002">
    <property type="protein sequence ID" value="KAK6738242.1"/>
    <property type="molecule type" value="Genomic_DNA"/>
</dbReference>
<name>A0ABR1CIL5_NECAM</name>
<dbReference type="Pfam" id="PF03227">
    <property type="entry name" value="GILT"/>
    <property type="match status" value="1"/>
</dbReference>
<keyword evidence="2" id="KW-0325">Glycoprotein</keyword>
<protein>
    <recommendedName>
        <fullName evidence="5">Gamma interferon inducible lysosomal thiol reductase</fullName>
    </recommendedName>
</protein>
<comment type="similarity">
    <text evidence="1">Belongs to the GILT family.</text>
</comment>
<gene>
    <name evidence="3" type="primary">Necator_chrII.g8178</name>
    <name evidence="3" type="ORF">RB195_020384</name>
</gene>
<proteinExistence type="inferred from homology"/>
<evidence type="ECO:0000313" key="4">
    <source>
        <dbReference type="Proteomes" id="UP001303046"/>
    </source>
</evidence>
<sequence>MLENRMDGKPIELVSEFSYCGCMLKNNGSHEKDAPQRCAKTTSAFKSLTKYPWSTPNTYEVKLRVYLSEIHAIIIHGTGGMGRLTVMEKPDCMKTKLLRQMFFFVQFMLISVTTKTAFATSKLPQLSQYNSIFEQKKLKKAASYGNVVTVHVVGETRCPDTTRFIENHLLPAFKKFRGRLQIKYHPYGPTKHTFCSRSKAGVVCKCQHGPRECDKNALQACVIDALPNAEDHLDIVACIQGPRSFNYVFYKCITNLVSSRQVRDRISQCADSDEGKLLMARHGARSLGIGAAITWVPWIAINGVRNPAAEEHFEDVLCNQYFDPRPPECPRIKA</sequence>
<reference evidence="3 4" key="1">
    <citation type="submission" date="2023-08" db="EMBL/GenBank/DDBJ databases">
        <title>A Necator americanus chromosomal reference genome.</title>
        <authorList>
            <person name="Ilik V."/>
            <person name="Petrzelkova K.J."/>
            <person name="Pardy F."/>
            <person name="Fuh T."/>
            <person name="Niatou-Singa F.S."/>
            <person name="Gouil Q."/>
            <person name="Baker L."/>
            <person name="Ritchie M.E."/>
            <person name="Jex A.R."/>
            <person name="Gazzola D."/>
            <person name="Li H."/>
            <person name="Toshio Fujiwara R."/>
            <person name="Zhan B."/>
            <person name="Aroian R.V."/>
            <person name="Pafco B."/>
            <person name="Schwarz E.M."/>
        </authorList>
    </citation>
    <scope>NUCLEOTIDE SEQUENCE [LARGE SCALE GENOMIC DNA]</scope>
    <source>
        <strain evidence="3 4">Aroian</strain>
        <tissue evidence="3">Whole animal</tissue>
    </source>
</reference>
<evidence type="ECO:0000256" key="2">
    <source>
        <dbReference type="ARBA" id="ARBA00023180"/>
    </source>
</evidence>
<accession>A0ABR1CIL5</accession>
<organism evidence="3 4">
    <name type="scientific">Necator americanus</name>
    <name type="common">Human hookworm</name>
    <dbReference type="NCBI Taxonomy" id="51031"/>
    <lineage>
        <taxon>Eukaryota</taxon>
        <taxon>Metazoa</taxon>
        <taxon>Ecdysozoa</taxon>
        <taxon>Nematoda</taxon>
        <taxon>Chromadorea</taxon>
        <taxon>Rhabditida</taxon>
        <taxon>Rhabditina</taxon>
        <taxon>Rhabditomorpha</taxon>
        <taxon>Strongyloidea</taxon>
        <taxon>Ancylostomatidae</taxon>
        <taxon>Bunostominae</taxon>
        <taxon>Necator</taxon>
    </lineage>
</organism>
<evidence type="ECO:0008006" key="5">
    <source>
        <dbReference type="Google" id="ProtNLM"/>
    </source>
</evidence>
<dbReference type="Proteomes" id="UP001303046">
    <property type="component" value="Unassembled WGS sequence"/>
</dbReference>